<organism evidence="2 3">
    <name type="scientific">Peribacillus deserti</name>
    <dbReference type="NCBI Taxonomy" id="673318"/>
    <lineage>
        <taxon>Bacteria</taxon>
        <taxon>Bacillati</taxon>
        <taxon>Bacillota</taxon>
        <taxon>Bacilli</taxon>
        <taxon>Bacillales</taxon>
        <taxon>Bacillaceae</taxon>
        <taxon>Peribacillus</taxon>
    </lineage>
</organism>
<protein>
    <recommendedName>
        <fullName evidence="4">Secondary thiamine-phosphate synthase enzyme</fullName>
    </recommendedName>
</protein>
<evidence type="ECO:0000313" key="2">
    <source>
        <dbReference type="EMBL" id="PLT28527.1"/>
    </source>
</evidence>
<dbReference type="PANTHER" id="PTHR30615:SF8">
    <property type="entry name" value="UPF0047 PROTEIN C4A8.02C"/>
    <property type="match status" value="1"/>
</dbReference>
<proteinExistence type="inferred from homology"/>
<accession>A0A2N5M2D5</accession>
<reference evidence="2 3" key="1">
    <citation type="submission" date="2017-11" db="EMBL/GenBank/DDBJ databases">
        <title>Comparitive Functional Genomics of Dry Heat Resistant strains isolated from the Viking Spacecraft.</title>
        <authorList>
            <person name="Seuylemezian A."/>
            <person name="Cooper K."/>
            <person name="Vaishampayan P."/>
        </authorList>
    </citation>
    <scope>NUCLEOTIDE SEQUENCE [LARGE SCALE GENOMIC DNA]</scope>
    <source>
        <strain evidence="2 3">V1-29</strain>
    </source>
</reference>
<gene>
    <name evidence="2" type="ORF">CUU66_18185</name>
</gene>
<dbReference type="Pfam" id="PF01894">
    <property type="entry name" value="YjbQ"/>
    <property type="match status" value="1"/>
</dbReference>
<keyword evidence="3" id="KW-1185">Reference proteome</keyword>
<evidence type="ECO:0000313" key="3">
    <source>
        <dbReference type="Proteomes" id="UP000234748"/>
    </source>
</evidence>
<comment type="similarity">
    <text evidence="1">Belongs to the UPF0047 family.</text>
</comment>
<dbReference type="PROSITE" id="PS01314">
    <property type="entry name" value="UPF0047"/>
    <property type="match status" value="1"/>
</dbReference>
<dbReference type="PIRSF" id="PIRSF004681">
    <property type="entry name" value="UCP004681"/>
    <property type="match status" value="1"/>
</dbReference>
<dbReference type="PANTHER" id="PTHR30615">
    <property type="entry name" value="UNCHARACTERIZED PROTEIN YJBQ-RELATED"/>
    <property type="match status" value="1"/>
</dbReference>
<dbReference type="Gene3D" id="2.60.120.460">
    <property type="entry name" value="YjbQ-like"/>
    <property type="match status" value="1"/>
</dbReference>
<dbReference type="AlphaFoldDB" id="A0A2N5M2D5"/>
<evidence type="ECO:0008006" key="4">
    <source>
        <dbReference type="Google" id="ProtNLM"/>
    </source>
</evidence>
<dbReference type="InterPro" id="IPR001602">
    <property type="entry name" value="UPF0047_YjbQ-like"/>
</dbReference>
<dbReference type="NCBIfam" id="TIGR00149">
    <property type="entry name" value="TIGR00149_YjbQ"/>
    <property type="match status" value="1"/>
</dbReference>
<comment type="caution">
    <text evidence="2">The sequence shown here is derived from an EMBL/GenBank/DDBJ whole genome shotgun (WGS) entry which is preliminary data.</text>
</comment>
<dbReference type="SUPFAM" id="SSF111038">
    <property type="entry name" value="YjbQ-like"/>
    <property type="match status" value="1"/>
</dbReference>
<dbReference type="InterPro" id="IPR035917">
    <property type="entry name" value="YjbQ-like_sf"/>
</dbReference>
<sequence length="133" mass="15241">MLKKWSIKTEKRDEMVEITHEVSRFISEGGIEDGIAFIYCPHTTAGITINENADPDVKIDMIRRLDEIYPWNHAEDRHMEGNTAAHLKASTVGSSQQVIIENGELLLGTWQGIYFCEWDGPRTRDFYVKVLSN</sequence>
<evidence type="ECO:0000256" key="1">
    <source>
        <dbReference type="ARBA" id="ARBA00005534"/>
    </source>
</evidence>
<dbReference type="Proteomes" id="UP000234748">
    <property type="component" value="Unassembled WGS sequence"/>
</dbReference>
<dbReference type="OrthoDB" id="9801725at2"/>
<name>A0A2N5M2D5_9BACI</name>
<dbReference type="RefSeq" id="WP_101644793.1">
    <property type="nucleotide sequence ID" value="NZ_PGUY01000058.1"/>
</dbReference>
<dbReference type="EMBL" id="PGUY01000058">
    <property type="protein sequence ID" value="PLT28527.1"/>
    <property type="molecule type" value="Genomic_DNA"/>
</dbReference>